<proteinExistence type="predicted"/>
<keyword evidence="1" id="KW-0472">Membrane</keyword>
<dbReference type="Proteomes" id="UP000239388">
    <property type="component" value="Unassembled WGS sequence"/>
</dbReference>
<feature type="transmembrane region" description="Helical" evidence="1">
    <location>
        <begin position="29"/>
        <end position="47"/>
    </location>
</feature>
<reference evidence="3 4" key="1">
    <citation type="submission" date="2018-02" db="EMBL/GenBank/DDBJ databases">
        <title>Comparative genomes isolates from brazilian mangrove.</title>
        <authorList>
            <person name="Araujo J.E."/>
            <person name="Taketani R.G."/>
            <person name="Silva M.C.P."/>
            <person name="Loureco M.V."/>
            <person name="Andreote F.D."/>
        </authorList>
    </citation>
    <scope>NUCLEOTIDE SEQUENCE [LARGE SCALE GENOMIC DNA]</scope>
    <source>
        <strain evidence="3 4">NAP PRIS-MGV</strain>
    </source>
</reference>
<dbReference type="PANTHER" id="PTHR47216">
    <property type="match status" value="1"/>
</dbReference>
<evidence type="ECO:0000313" key="3">
    <source>
        <dbReference type="EMBL" id="PQO28175.1"/>
    </source>
</evidence>
<dbReference type="AlphaFoldDB" id="A0A2S8F7P7"/>
<dbReference type="PROSITE" id="PS50056">
    <property type="entry name" value="TYR_PHOSPHATASE_2"/>
    <property type="match status" value="1"/>
</dbReference>
<feature type="transmembrane region" description="Helical" evidence="1">
    <location>
        <begin position="6"/>
        <end position="22"/>
    </location>
</feature>
<keyword evidence="1" id="KW-1133">Transmembrane helix</keyword>
<organism evidence="3 4">
    <name type="scientific">Blastopirellula marina</name>
    <dbReference type="NCBI Taxonomy" id="124"/>
    <lineage>
        <taxon>Bacteria</taxon>
        <taxon>Pseudomonadati</taxon>
        <taxon>Planctomycetota</taxon>
        <taxon>Planctomycetia</taxon>
        <taxon>Pirellulales</taxon>
        <taxon>Pirellulaceae</taxon>
        <taxon>Blastopirellula</taxon>
    </lineage>
</organism>
<name>A0A2S8F7P7_9BACT</name>
<evidence type="ECO:0000259" key="2">
    <source>
        <dbReference type="PROSITE" id="PS50056"/>
    </source>
</evidence>
<feature type="transmembrane region" description="Helical" evidence="1">
    <location>
        <begin position="62"/>
        <end position="79"/>
    </location>
</feature>
<dbReference type="GO" id="GO:0004725">
    <property type="term" value="F:protein tyrosine phosphatase activity"/>
    <property type="evidence" value="ECO:0007669"/>
    <property type="project" value="InterPro"/>
</dbReference>
<feature type="domain" description="Tyrosine specific protein phosphatases" evidence="2">
    <location>
        <begin position="152"/>
        <end position="216"/>
    </location>
</feature>
<dbReference type="EMBL" id="PUIB01000025">
    <property type="protein sequence ID" value="PQO28175.1"/>
    <property type="molecule type" value="Genomic_DNA"/>
</dbReference>
<dbReference type="InterPro" id="IPR029021">
    <property type="entry name" value="Prot-tyrosine_phosphatase-like"/>
</dbReference>
<gene>
    <name evidence="3" type="ORF">C5Y98_25055</name>
</gene>
<dbReference type="InterPro" id="IPR016130">
    <property type="entry name" value="Tyr_Pase_AS"/>
</dbReference>
<dbReference type="Pfam" id="PF00102">
    <property type="entry name" value="Y_phosphatase"/>
    <property type="match status" value="1"/>
</dbReference>
<sequence length="233" mass="26143">MGSVKYAFAFLLVGLLLAWLAIQNLWLGLLFWPAISFLVVSLAYFRQDVRYFGKRTDGSRNLFATAVLLPYLLFARGVWELQILFEKRPAWHQVTERVIIGRRLKENELPANVVGLLDLTSELHDLPAIKNRAGYACEPVLDAGTLAVTTALKWADHVRQLPDGVFVVHCANGSGRSGHVVAIWLLAWELADSPEEAIAQVQAARPLVRLNRLQTTQVYLAHQFVFSNRKPAT</sequence>
<dbReference type="SUPFAM" id="SSF52799">
    <property type="entry name" value="(Phosphotyrosine protein) phosphatases II"/>
    <property type="match status" value="1"/>
</dbReference>
<accession>A0A2S8F7P7</accession>
<keyword evidence="1" id="KW-0812">Transmembrane</keyword>
<dbReference type="PROSITE" id="PS00383">
    <property type="entry name" value="TYR_PHOSPHATASE_1"/>
    <property type="match status" value="1"/>
</dbReference>
<evidence type="ECO:0000313" key="4">
    <source>
        <dbReference type="Proteomes" id="UP000239388"/>
    </source>
</evidence>
<evidence type="ECO:0000256" key="1">
    <source>
        <dbReference type="SAM" id="Phobius"/>
    </source>
</evidence>
<dbReference type="Gene3D" id="3.90.190.10">
    <property type="entry name" value="Protein tyrosine phosphatase superfamily"/>
    <property type="match status" value="1"/>
</dbReference>
<dbReference type="InterPro" id="IPR000242">
    <property type="entry name" value="PTP_cat"/>
</dbReference>
<dbReference type="InterPro" id="IPR000387">
    <property type="entry name" value="Tyr_Pase_dom"/>
</dbReference>
<dbReference type="PANTHER" id="PTHR47216:SF4">
    <property type="entry name" value="OS01G0859400 PROTEIN"/>
    <property type="match status" value="1"/>
</dbReference>
<comment type="caution">
    <text evidence="3">The sequence shown here is derived from an EMBL/GenBank/DDBJ whole genome shotgun (WGS) entry which is preliminary data.</text>
</comment>
<protein>
    <recommendedName>
        <fullName evidence="2">Tyrosine specific protein phosphatases domain-containing protein</fullName>
    </recommendedName>
</protein>